<dbReference type="RefSeq" id="XP_012937245.1">
    <property type="nucleotide sequence ID" value="XM_013081791.2"/>
</dbReference>
<reference evidence="5" key="1">
    <citation type="submission" date="2025-08" db="UniProtKB">
        <authorList>
            <consortium name="RefSeq"/>
        </authorList>
    </citation>
    <scope>IDENTIFICATION</scope>
</reference>
<evidence type="ECO:0000259" key="3">
    <source>
        <dbReference type="SMART" id="SM01193"/>
    </source>
</evidence>
<name>A0ABM0ZYN0_APLCA</name>
<organism evidence="4 5">
    <name type="scientific">Aplysia californica</name>
    <name type="common">California sea hare</name>
    <dbReference type="NCBI Taxonomy" id="6500"/>
    <lineage>
        <taxon>Eukaryota</taxon>
        <taxon>Metazoa</taxon>
        <taxon>Spiralia</taxon>
        <taxon>Lophotrochozoa</taxon>
        <taxon>Mollusca</taxon>
        <taxon>Gastropoda</taxon>
        <taxon>Heterobranchia</taxon>
        <taxon>Euthyneura</taxon>
        <taxon>Tectipleura</taxon>
        <taxon>Aplysiida</taxon>
        <taxon>Aplysioidea</taxon>
        <taxon>Aplysiidae</taxon>
        <taxon>Aplysia</taxon>
    </lineage>
</organism>
<sequence>MASAASSRDPRELYLLKQKAAKYYEENGVPAKMEEILNSMFYEDPSDVYGHLVNFFSQFTKAALLSKLCATQVYDATGMPTVQTDVICTMNNKDKHVISSTIPSANIKTRPEDREKAELEACDSVAAAVKLISSTLSSQLCGMDPVQQAEIDGLVLSVIDKLKEEDLAQKAQEEQNREDVSPPPPPADDKDKKKSAKDKQKKEEKQEEKPGKSSAPVNVIPERPPELFVAGSEAVAAVSQAVCACAAAAQGIPLYRHVSNIARTKVGENMGFLF</sequence>
<evidence type="ECO:0000256" key="1">
    <source>
        <dbReference type="ARBA" id="ARBA00048333"/>
    </source>
</evidence>
<evidence type="ECO:0000313" key="5">
    <source>
        <dbReference type="RefSeq" id="XP_012937245.1"/>
    </source>
</evidence>
<dbReference type="InterPro" id="IPR000941">
    <property type="entry name" value="Enolase"/>
</dbReference>
<dbReference type="SUPFAM" id="SSF54826">
    <property type="entry name" value="Enolase N-terminal domain-like"/>
    <property type="match status" value="1"/>
</dbReference>
<dbReference type="InterPro" id="IPR020811">
    <property type="entry name" value="Enolase_N"/>
</dbReference>
<feature type="compositionally biased region" description="Basic and acidic residues" evidence="2">
    <location>
        <begin position="187"/>
        <end position="211"/>
    </location>
</feature>
<feature type="region of interest" description="Disordered" evidence="2">
    <location>
        <begin position="169"/>
        <end position="220"/>
    </location>
</feature>
<accession>A0ABM0ZYN0</accession>
<proteinExistence type="predicted"/>
<dbReference type="CDD" id="cd22974">
    <property type="entry name" value="DD_ENO4"/>
    <property type="match status" value="1"/>
</dbReference>
<dbReference type="Proteomes" id="UP000694888">
    <property type="component" value="Unplaced"/>
</dbReference>
<feature type="compositionally biased region" description="Basic and acidic residues" evidence="2">
    <location>
        <begin position="169"/>
        <end position="180"/>
    </location>
</feature>
<dbReference type="PANTHER" id="PTHR11902:SF30">
    <property type="entry name" value="ENOLASE 4"/>
    <property type="match status" value="1"/>
</dbReference>
<feature type="domain" description="Enolase N-terminal" evidence="3">
    <location>
        <begin position="65"/>
        <end position="258"/>
    </location>
</feature>
<evidence type="ECO:0000313" key="4">
    <source>
        <dbReference type="Proteomes" id="UP000694888"/>
    </source>
</evidence>
<dbReference type="Gene3D" id="3.30.390.10">
    <property type="entry name" value="Enolase-like, N-terminal domain"/>
    <property type="match status" value="1"/>
</dbReference>
<dbReference type="PANTHER" id="PTHR11902">
    <property type="entry name" value="ENOLASE"/>
    <property type="match status" value="1"/>
</dbReference>
<keyword evidence="4" id="KW-1185">Reference proteome</keyword>
<dbReference type="SMART" id="SM01193">
    <property type="entry name" value="Enolase_N"/>
    <property type="match status" value="1"/>
</dbReference>
<protein>
    <submittedName>
        <fullName evidence="5">Enolase 4</fullName>
    </submittedName>
</protein>
<dbReference type="InterPro" id="IPR047500">
    <property type="entry name" value="DD_ENO4"/>
</dbReference>
<comment type="catalytic activity">
    <reaction evidence="1">
        <text>(2R)-2-phosphoglycerate = phosphoenolpyruvate + H2O</text>
        <dbReference type="Rhea" id="RHEA:10164"/>
        <dbReference type="ChEBI" id="CHEBI:15377"/>
        <dbReference type="ChEBI" id="CHEBI:58289"/>
        <dbReference type="ChEBI" id="CHEBI:58702"/>
        <dbReference type="EC" id="4.2.1.11"/>
    </reaction>
</comment>
<evidence type="ECO:0000256" key="2">
    <source>
        <dbReference type="SAM" id="MobiDB-lite"/>
    </source>
</evidence>
<dbReference type="InterPro" id="IPR029017">
    <property type="entry name" value="Enolase-like_N"/>
</dbReference>
<dbReference type="GeneID" id="101851906"/>
<gene>
    <name evidence="5" type="primary">LOC101851906</name>
</gene>